<name>A0A8J9ZPK5_BRALA</name>
<dbReference type="EMBL" id="OV696688">
    <property type="protein sequence ID" value="CAH1259271.1"/>
    <property type="molecule type" value="Genomic_DNA"/>
</dbReference>
<accession>A0A8J9ZPK5</accession>
<dbReference type="InterPro" id="IPR043502">
    <property type="entry name" value="DNA/RNA_pol_sf"/>
</dbReference>
<sequence length="932" mass="104812">MRIHVLGLNETRLSDTIPDSFVGIDSYTLYRRDRDRQGGGVGVYVKQTIPSQRRCELEQDDLEVCCIEIKPEKARKTLLACVYRPPTSGPDWRNSAESLVHKLSQTAEKENADVAIMGDFNSDLLNSTQAMSSVEFLMGLYQLDPVIREPTRITETTESCIDNIFVSNPDHYKSSASVAWGPSDHNLILTCAKAGGEAGGSRRCEYRSYKQYTQQSFIDSLKSVRWDTVLDCFDVTDAWNAFKDVFLSVADEHAPLRMKTVRENSHTAPWLTDRVKNMMGRRDAARRKAIKTKDVKDWEIYRSLRNQTTSMIRKEKKTHFAEAVSEAKGDQSLMWKIINAFTGKSKSKSQVQNLVRPDNTSTSNPSEMAQEFNDYFSTCASKLTDGMTAPQGNPLRHIPEPTRTFSFESVDESTVLNELQRLKTKKATGLDKIPSKLLKDSAPVIVKPLTHIFNLSLATGQVPTDWKEAQISPIHKSGNRANVANYRPVSVLSVMSKVMEKLVGNQVTRFLTRHDLLTTHQSGFRRHHSTATAVQKIVEDIKSAFNCSKVTVALFLDLRKAFDTVNHDILLGKLKKLGFDTDVTNWFESYLADRFQTTHLQGQYSSKSRVNCGVPQGSVLGPLLFCLYVNDLPNVIRNCSIQMYADDTVLYFSASTVKDCEEAVSSDVRRVVDWLNENKLLLHPDKTKSMLFGLPQKLRYAGGTVNITDGVNVYEQVSSFTYLGITLDPSLRWMAHVAKITAKILGGLGAMGRARAFVSTDILQTMYQTLLLSHLDYCATAWLPSLVLSNKTLVLQLGRLINRAARLITGHLLKDHVPVEVLLAEAGLEPLTKRVETISLATVFKAVRGKAPVYMTDLFRWKSPPMLRARTRTEAKLIRDYDPHLLHCPSARVASYRSSMQHYGAQLWNTLPLKQRAAITYKDFKNGNPSEN</sequence>
<keyword evidence="3" id="KW-1185">Reference proteome</keyword>
<dbReference type="InterPro" id="IPR000477">
    <property type="entry name" value="RT_dom"/>
</dbReference>
<dbReference type="OrthoDB" id="410381at2759"/>
<dbReference type="Pfam" id="PF03372">
    <property type="entry name" value="Exo_endo_phos"/>
    <property type="match status" value="1"/>
</dbReference>
<dbReference type="SUPFAM" id="SSF56219">
    <property type="entry name" value="DNase I-like"/>
    <property type="match status" value="1"/>
</dbReference>
<dbReference type="Pfam" id="PF00078">
    <property type="entry name" value="RVT_1"/>
    <property type="match status" value="1"/>
</dbReference>
<dbReference type="SUPFAM" id="SSF56672">
    <property type="entry name" value="DNA/RNA polymerases"/>
    <property type="match status" value="1"/>
</dbReference>
<dbReference type="InterPro" id="IPR036691">
    <property type="entry name" value="Endo/exonu/phosph_ase_sf"/>
</dbReference>
<proteinExistence type="predicted"/>
<dbReference type="PANTHER" id="PTHR47510:SF3">
    <property type="entry name" value="ENDO_EXONUCLEASE_PHOSPHATASE DOMAIN-CONTAINING PROTEIN"/>
    <property type="match status" value="1"/>
</dbReference>
<reference evidence="2" key="1">
    <citation type="submission" date="2022-01" db="EMBL/GenBank/DDBJ databases">
        <authorList>
            <person name="Braso-Vives M."/>
        </authorList>
    </citation>
    <scope>NUCLEOTIDE SEQUENCE</scope>
</reference>
<evidence type="ECO:0000313" key="3">
    <source>
        <dbReference type="Proteomes" id="UP000838412"/>
    </source>
</evidence>
<dbReference type="Gene3D" id="3.60.10.10">
    <property type="entry name" value="Endonuclease/exonuclease/phosphatase"/>
    <property type="match status" value="1"/>
</dbReference>
<dbReference type="AlphaFoldDB" id="A0A8J9ZPK5"/>
<dbReference type="GO" id="GO:0003824">
    <property type="term" value="F:catalytic activity"/>
    <property type="evidence" value="ECO:0007669"/>
    <property type="project" value="InterPro"/>
</dbReference>
<dbReference type="PANTHER" id="PTHR47510">
    <property type="entry name" value="REVERSE TRANSCRIPTASE DOMAIN-CONTAINING PROTEIN"/>
    <property type="match status" value="1"/>
</dbReference>
<protein>
    <submittedName>
        <fullName evidence="2">Hypp2217 protein</fullName>
    </submittedName>
</protein>
<evidence type="ECO:0000259" key="1">
    <source>
        <dbReference type="PROSITE" id="PS50878"/>
    </source>
</evidence>
<gene>
    <name evidence="2" type="primary">Hypp2217</name>
    <name evidence="2" type="ORF">BLAG_LOCUS16625</name>
</gene>
<dbReference type="CDD" id="cd01650">
    <property type="entry name" value="RT_nLTR_like"/>
    <property type="match status" value="1"/>
</dbReference>
<dbReference type="InterPro" id="IPR005135">
    <property type="entry name" value="Endo/exonuclease/phosphatase"/>
</dbReference>
<organism evidence="2 3">
    <name type="scientific">Branchiostoma lanceolatum</name>
    <name type="common">Common lancelet</name>
    <name type="synonym">Amphioxus lanceolatum</name>
    <dbReference type="NCBI Taxonomy" id="7740"/>
    <lineage>
        <taxon>Eukaryota</taxon>
        <taxon>Metazoa</taxon>
        <taxon>Chordata</taxon>
        <taxon>Cephalochordata</taxon>
        <taxon>Leptocardii</taxon>
        <taxon>Amphioxiformes</taxon>
        <taxon>Branchiostomatidae</taxon>
        <taxon>Branchiostoma</taxon>
    </lineage>
</organism>
<dbReference type="PROSITE" id="PS50878">
    <property type="entry name" value="RT_POL"/>
    <property type="match status" value="1"/>
</dbReference>
<evidence type="ECO:0000313" key="2">
    <source>
        <dbReference type="EMBL" id="CAH1259271.1"/>
    </source>
</evidence>
<dbReference type="Proteomes" id="UP000838412">
    <property type="component" value="Chromosome 3"/>
</dbReference>
<feature type="domain" description="Reverse transcriptase" evidence="1">
    <location>
        <begin position="455"/>
        <end position="727"/>
    </location>
</feature>